<comment type="caution">
    <text evidence="3">The sequence shown here is derived from an EMBL/GenBank/DDBJ whole genome shotgun (WGS) entry which is preliminary data.</text>
</comment>
<dbReference type="PANTHER" id="PTHR40459">
    <property type="entry name" value="CONSERVED HYPOTHETICAL ALANINE AND LEUCINE RICH PROTEIN"/>
    <property type="match status" value="1"/>
</dbReference>
<evidence type="ECO:0000313" key="4">
    <source>
        <dbReference type="Proteomes" id="UP001597601"/>
    </source>
</evidence>
<dbReference type="Pfam" id="PF03807">
    <property type="entry name" value="F420_oxidored"/>
    <property type="match status" value="1"/>
</dbReference>
<dbReference type="SUPFAM" id="SSF51735">
    <property type="entry name" value="NAD(P)-binding Rossmann-fold domains"/>
    <property type="match status" value="1"/>
</dbReference>
<evidence type="ECO:0000259" key="1">
    <source>
        <dbReference type="Pfam" id="PF03807"/>
    </source>
</evidence>
<evidence type="ECO:0000313" key="3">
    <source>
        <dbReference type="EMBL" id="MFD2863951.1"/>
    </source>
</evidence>
<gene>
    <name evidence="3" type="ORF">ACFSYC_04555</name>
</gene>
<dbReference type="InterPro" id="IPR028939">
    <property type="entry name" value="P5C_Rdtase_cat_N"/>
</dbReference>
<sequence>MKKLTSGLPFRGRLRAGYMRITIIGSGNVATHLSAAFKNAGHRIVQVYSRNMDNAALLAYHVKAEPIDDLTQIDSETDIFVIAVKDDVIGVIAEQLAVYQKLMVHTSGATDLYALLAFSDNVGVFYPLQTFSKTKEVNFLTVPVCIEGANLLISKQLKELAQTITNNVAEVDSAQRKILHLAAVFACNFPNYLYNIAQQLLTQHNLDFDLIRPLILETAQKAMVALPATVQTGPAVRGDEISMGNHLTLLNDNPNLQQIYNLLSQGIIKMDIDLRGDK</sequence>
<dbReference type="InterPro" id="IPR037108">
    <property type="entry name" value="TM1727-like_C_sf"/>
</dbReference>
<dbReference type="InterPro" id="IPR008927">
    <property type="entry name" value="6-PGluconate_DH-like_C_sf"/>
</dbReference>
<dbReference type="Gene3D" id="1.10.1040.20">
    <property type="entry name" value="ProC-like, C-terminal domain"/>
    <property type="match status" value="1"/>
</dbReference>
<organism evidence="3 4">
    <name type="scientific">Mucilaginibacter antarcticus</name>
    <dbReference type="NCBI Taxonomy" id="1855725"/>
    <lineage>
        <taxon>Bacteria</taxon>
        <taxon>Pseudomonadati</taxon>
        <taxon>Bacteroidota</taxon>
        <taxon>Sphingobacteriia</taxon>
        <taxon>Sphingobacteriales</taxon>
        <taxon>Sphingobacteriaceae</taxon>
        <taxon>Mucilaginibacter</taxon>
    </lineage>
</organism>
<dbReference type="EMBL" id="JBHUON010000003">
    <property type="protein sequence ID" value="MFD2863951.1"/>
    <property type="molecule type" value="Genomic_DNA"/>
</dbReference>
<dbReference type="SUPFAM" id="SSF48179">
    <property type="entry name" value="6-phosphogluconate dehydrogenase C-terminal domain-like"/>
    <property type="match status" value="1"/>
</dbReference>
<keyword evidence="4" id="KW-1185">Reference proteome</keyword>
<dbReference type="InterPro" id="IPR036291">
    <property type="entry name" value="NAD(P)-bd_dom_sf"/>
</dbReference>
<dbReference type="InterPro" id="IPR018931">
    <property type="entry name" value="DUF2520"/>
</dbReference>
<evidence type="ECO:0000259" key="2">
    <source>
        <dbReference type="Pfam" id="PF10728"/>
    </source>
</evidence>
<dbReference type="Gene3D" id="3.40.50.720">
    <property type="entry name" value="NAD(P)-binding Rossmann-like Domain"/>
    <property type="match status" value="1"/>
</dbReference>
<feature type="domain" description="Pyrroline-5-carboxylate reductase catalytic N-terminal" evidence="1">
    <location>
        <begin position="20"/>
        <end position="98"/>
    </location>
</feature>
<feature type="domain" description="DUF2520" evidence="2">
    <location>
        <begin position="142"/>
        <end position="265"/>
    </location>
</feature>
<dbReference type="Proteomes" id="UP001597601">
    <property type="component" value="Unassembled WGS sequence"/>
</dbReference>
<name>A0ABW5XKN2_9SPHI</name>
<proteinExistence type="predicted"/>
<protein>
    <submittedName>
        <fullName evidence="3">Rossmann-like and DUF2520 domain-containing protein</fullName>
    </submittedName>
</protein>
<reference evidence="4" key="1">
    <citation type="journal article" date="2019" name="Int. J. Syst. Evol. Microbiol.">
        <title>The Global Catalogue of Microorganisms (GCM) 10K type strain sequencing project: providing services to taxonomists for standard genome sequencing and annotation.</title>
        <authorList>
            <consortium name="The Broad Institute Genomics Platform"/>
            <consortium name="The Broad Institute Genome Sequencing Center for Infectious Disease"/>
            <person name="Wu L."/>
            <person name="Ma J."/>
        </authorList>
    </citation>
    <scope>NUCLEOTIDE SEQUENCE [LARGE SCALE GENOMIC DNA]</scope>
    <source>
        <strain evidence="4">KCTC 52232</strain>
    </source>
</reference>
<accession>A0ABW5XKN2</accession>
<dbReference type="PANTHER" id="PTHR40459:SF1">
    <property type="entry name" value="CONSERVED HYPOTHETICAL ALANINE AND LEUCINE RICH PROTEIN"/>
    <property type="match status" value="1"/>
</dbReference>
<dbReference type="RefSeq" id="WP_377124096.1">
    <property type="nucleotide sequence ID" value="NZ_JBHUON010000003.1"/>
</dbReference>
<dbReference type="Pfam" id="PF10728">
    <property type="entry name" value="DUF2520"/>
    <property type="match status" value="1"/>
</dbReference>